<accession>A0A7J0D1Q8</accession>
<evidence type="ECO:0000313" key="2">
    <source>
        <dbReference type="Proteomes" id="UP000498740"/>
    </source>
</evidence>
<dbReference type="Proteomes" id="UP000498740">
    <property type="component" value="Unassembled WGS sequence"/>
</dbReference>
<reference evidence="1 2" key="1">
    <citation type="submission" date="2020-05" db="EMBL/GenBank/DDBJ databases">
        <title>Whole genome shotgun sequence of Streptomyces microflavus NBRC 13062.</title>
        <authorList>
            <person name="Komaki H."/>
            <person name="Tamura T."/>
        </authorList>
    </citation>
    <scope>NUCLEOTIDE SEQUENCE [LARGE SCALE GENOMIC DNA]</scope>
    <source>
        <strain evidence="1 2">NBRC 13062</strain>
    </source>
</reference>
<dbReference type="EMBL" id="BLWD01000001">
    <property type="protein sequence ID" value="GFN08449.1"/>
    <property type="molecule type" value="Genomic_DNA"/>
</dbReference>
<proteinExistence type="predicted"/>
<protein>
    <submittedName>
        <fullName evidence="1">Uncharacterized protein</fullName>
    </submittedName>
</protein>
<dbReference type="AlphaFoldDB" id="A0A7J0D1Q8"/>
<evidence type="ECO:0000313" key="1">
    <source>
        <dbReference type="EMBL" id="GFN08449.1"/>
    </source>
</evidence>
<sequence>MHITPHVPARPVPLYGRARRRSAALAALLAAVVLGTAGTVPVARADTAAAPAPPPLTARPP</sequence>
<organism evidence="1 2">
    <name type="scientific">Streptomyces microflavus</name>
    <name type="common">Streptomyces lipmanii</name>
    <dbReference type="NCBI Taxonomy" id="1919"/>
    <lineage>
        <taxon>Bacteria</taxon>
        <taxon>Bacillati</taxon>
        <taxon>Actinomycetota</taxon>
        <taxon>Actinomycetes</taxon>
        <taxon>Kitasatosporales</taxon>
        <taxon>Streptomycetaceae</taxon>
        <taxon>Streptomyces</taxon>
    </lineage>
</organism>
<name>A0A7J0D1Q8_STRMI</name>
<gene>
    <name evidence="1" type="ORF">Smic_70050</name>
</gene>
<comment type="caution">
    <text evidence="1">The sequence shown here is derived from an EMBL/GenBank/DDBJ whole genome shotgun (WGS) entry which is preliminary data.</text>
</comment>